<comment type="subcellular location">
    <subcellularLocation>
        <location evidence="4">Peroxisome membrane</location>
    </subcellularLocation>
</comment>
<evidence type="ECO:0008006" key="9">
    <source>
        <dbReference type="Google" id="ProtNLM"/>
    </source>
</evidence>
<evidence type="ECO:0000256" key="4">
    <source>
        <dbReference type="ARBA" id="ARBA00046271"/>
    </source>
</evidence>
<dbReference type="PANTHER" id="PTHR12652">
    <property type="entry name" value="PEROXISOMAL BIOGENESIS FACTOR 11"/>
    <property type="match status" value="1"/>
</dbReference>
<dbReference type="InterPro" id="IPR008733">
    <property type="entry name" value="PEX11"/>
</dbReference>
<dbReference type="RefSeq" id="XP_066077253.1">
    <property type="nucleotide sequence ID" value="XM_066221156.1"/>
</dbReference>
<keyword evidence="6" id="KW-1133">Transmembrane helix</keyword>
<evidence type="ECO:0000313" key="8">
    <source>
        <dbReference type="Proteomes" id="UP001355207"/>
    </source>
</evidence>
<dbReference type="GO" id="GO:0016559">
    <property type="term" value="P:peroxisome fission"/>
    <property type="evidence" value="ECO:0007669"/>
    <property type="project" value="InterPro"/>
</dbReference>
<evidence type="ECO:0000256" key="3">
    <source>
        <dbReference type="ARBA" id="ARBA00023140"/>
    </source>
</evidence>
<dbReference type="GeneID" id="91096096"/>
<evidence type="ECO:0000313" key="7">
    <source>
        <dbReference type="EMBL" id="WWC90490.1"/>
    </source>
</evidence>
<proteinExistence type="predicted"/>
<keyword evidence="3" id="KW-0576">Peroxisome</keyword>
<accession>A0AAX4JYM2</accession>
<organism evidence="7 8">
    <name type="scientific">Kwoniella dendrophila CBS 6074</name>
    <dbReference type="NCBI Taxonomy" id="1295534"/>
    <lineage>
        <taxon>Eukaryota</taxon>
        <taxon>Fungi</taxon>
        <taxon>Dikarya</taxon>
        <taxon>Basidiomycota</taxon>
        <taxon>Agaricomycotina</taxon>
        <taxon>Tremellomycetes</taxon>
        <taxon>Tremellales</taxon>
        <taxon>Cryptococcaceae</taxon>
        <taxon>Kwoniella</taxon>
    </lineage>
</organism>
<evidence type="ECO:0000256" key="6">
    <source>
        <dbReference type="SAM" id="Phobius"/>
    </source>
</evidence>
<keyword evidence="1" id="KW-0962">Peroxisome biogenesis</keyword>
<keyword evidence="6" id="KW-0812">Transmembrane</keyword>
<dbReference type="Proteomes" id="UP001355207">
    <property type="component" value="Chromosome 7"/>
</dbReference>
<dbReference type="GO" id="GO:0005778">
    <property type="term" value="C:peroxisomal membrane"/>
    <property type="evidence" value="ECO:0007669"/>
    <property type="project" value="UniProtKB-SubCell"/>
</dbReference>
<feature type="transmembrane region" description="Helical" evidence="6">
    <location>
        <begin position="104"/>
        <end position="122"/>
    </location>
</feature>
<keyword evidence="2 6" id="KW-0472">Membrane</keyword>
<gene>
    <name evidence="7" type="ORF">L201_005426</name>
</gene>
<sequence>MSSKSVLPAESSSASPSARRSSLTTTQLINKLTKLTSTYSGLDASLMIIQYSTPLVIALLLKINQLKTKYGYHRLFKNKQSNFGLLELSQGWGQMGKSIGEARVIFRLFGMLPIISWLLALHPKPLESINKLLYSIISLNSNFITRIKESSKTIPTLQAISLLLYYPLEHLSWLTTKKVVPLSERRRGLAELWSVRFWALYVVLEIYKLSQSYQSLQRRTKLLKYSSKSDISKEESEGYELPPSPSSPNSNNEKVQSVSIMNIDKKVEIDALKKDWNDWLNTAVINSGYAPLTIHWSTPGGLWTSPLIGGSLGIVAALGRLTAEWRKGNS</sequence>
<dbReference type="Pfam" id="PF05648">
    <property type="entry name" value="PEX11"/>
    <property type="match status" value="1"/>
</dbReference>
<reference evidence="7 8" key="1">
    <citation type="submission" date="2024-01" db="EMBL/GenBank/DDBJ databases">
        <title>Comparative genomics of Cryptococcus and Kwoniella reveals pathogenesis evolution and contrasting modes of karyotype evolution via chromosome fusion or intercentromeric recombination.</title>
        <authorList>
            <person name="Coelho M.A."/>
            <person name="David-Palma M."/>
            <person name="Shea T."/>
            <person name="Bowers K."/>
            <person name="McGinley-Smith S."/>
            <person name="Mohammad A.W."/>
            <person name="Gnirke A."/>
            <person name="Yurkov A.M."/>
            <person name="Nowrousian M."/>
            <person name="Sun S."/>
            <person name="Cuomo C.A."/>
            <person name="Heitman J."/>
        </authorList>
    </citation>
    <scope>NUCLEOTIDE SEQUENCE [LARGE SCALE GENOMIC DNA]</scope>
    <source>
        <strain evidence="7 8">CBS 6074</strain>
    </source>
</reference>
<feature type="region of interest" description="Disordered" evidence="5">
    <location>
        <begin position="234"/>
        <end position="255"/>
    </location>
</feature>
<evidence type="ECO:0000256" key="1">
    <source>
        <dbReference type="ARBA" id="ARBA00022593"/>
    </source>
</evidence>
<feature type="transmembrane region" description="Helical" evidence="6">
    <location>
        <begin position="44"/>
        <end position="61"/>
    </location>
</feature>
<name>A0AAX4JYM2_9TREE</name>
<dbReference type="EMBL" id="CP144104">
    <property type="protein sequence ID" value="WWC90490.1"/>
    <property type="molecule type" value="Genomic_DNA"/>
</dbReference>
<evidence type="ECO:0000256" key="2">
    <source>
        <dbReference type="ARBA" id="ARBA00023136"/>
    </source>
</evidence>
<keyword evidence="8" id="KW-1185">Reference proteome</keyword>
<evidence type="ECO:0000256" key="5">
    <source>
        <dbReference type="SAM" id="MobiDB-lite"/>
    </source>
</evidence>
<dbReference type="AlphaFoldDB" id="A0AAX4JYM2"/>
<dbReference type="PANTHER" id="PTHR12652:SF25">
    <property type="entry name" value="MICROBODY (PEROXISOME) PROLIFERATION PROTEIN PEROXIN 11C (EUROFUNG)"/>
    <property type="match status" value="1"/>
</dbReference>
<protein>
    <recommendedName>
        <fullName evidence="9">Peroxin-11C</fullName>
    </recommendedName>
</protein>